<dbReference type="Proteomes" id="UP001138661">
    <property type="component" value="Unassembled WGS sequence"/>
</dbReference>
<dbReference type="RefSeq" id="WP_219500471.1">
    <property type="nucleotide sequence ID" value="NZ_JAHXDN010000002.1"/>
</dbReference>
<dbReference type="InterPro" id="IPR002110">
    <property type="entry name" value="Ankyrin_rpt"/>
</dbReference>
<evidence type="ECO:0000313" key="2">
    <source>
        <dbReference type="EMBL" id="MBW4707534.1"/>
    </source>
</evidence>
<proteinExistence type="predicted"/>
<keyword evidence="3" id="KW-1185">Reference proteome</keyword>
<keyword evidence="1" id="KW-0040">ANK repeat</keyword>
<sequence length="174" mass="18604">MTNAQSRGNALLAILSGNDPVQIADLDVAHCVQFASLDPETQQEWLHHVINAGALAGLDWMIARNVPLSVCDTCGYTPILAALELDEPLRYAVMERLIAGGADVDAHGFNDWTPLHKAAAANDLKALRLLLDAGADRSRKTRIDDLATPEEEARMLGQQAAAAFLADYTGSADA</sequence>
<dbReference type="Pfam" id="PF12796">
    <property type="entry name" value="Ank_2"/>
    <property type="match status" value="1"/>
</dbReference>
<name>A0A9X1JZU4_9RHOB</name>
<dbReference type="PROSITE" id="PS50297">
    <property type="entry name" value="ANK_REP_REGION"/>
    <property type="match status" value="1"/>
</dbReference>
<feature type="repeat" description="ANK" evidence="1">
    <location>
        <begin position="110"/>
        <end position="142"/>
    </location>
</feature>
<dbReference type="AlphaFoldDB" id="A0A9X1JZU4"/>
<dbReference type="SMART" id="SM00248">
    <property type="entry name" value="ANK"/>
    <property type="match status" value="2"/>
</dbReference>
<protein>
    <submittedName>
        <fullName evidence="2">Ankyrin repeat domain-containing protein</fullName>
    </submittedName>
</protein>
<gene>
    <name evidence="2" type="ORF">KX928_07025</name>
</gene>
<dbReference type="PROSITE" id="PS50088">
    <property type="entry name" value="ANK_REPEAT"/>
    <property type="match status" value="1"/>
</dbReference>
<dbReference type="EMBL" id="JAHXDN010000002">
    <property type="protein sequence ID" value="MBW4707534.1"/>
    <property type="molecule type" value="Genomic_DNA"/>
</dbReference>
<evidence type="ECO:0000313" key="3">
    <source>
        <dbReference type="Proteomes" id="UP001138661"/>
    </source>
</evidence>
<comment type="caution">
    <text evidence="2">The sequence shown here is derived from an EMBL/GenBank/DDBJ whole genome shotgun (WGS) entry which is preliminary data.</text>
</comment>
<reference evidence="2" key="1">
    <citation type="submission" date="2021-07" db="EMBL/GenBank/DDBJ databases">
        <title>Roseobacter insulae sp. nov., isolated from a tidal flat.</title>
        <authorList>
            <person name="Park S."/>
            <person name="Yoon J.-H."/>
        </authorList>
    </citation>
    <scope>NUCLEOTIDE SEQUENCE</scope>
    <source>
        <strain evidence="2">YSTF-M11</strain>
    </source>
</reference>
<organism evidence="2 3">
    <name type="scientific">Roseobacter insulae</name>
    <dbReference type="NCBI Taxonomy" id="2859783"/>
    <lineage>
        <taxon>Bacteria</taxon>
        <taxon>Pseudomonadati</taxon>
        <taxon>Pseudomonadota</taxon>
        <taxon>Alphaproteobacteria</taxon>
        <taxon>Rhodobacterales</taxon>
        <taxon>Roseobacteraceae</taxon>
        <taxon>Roseobacter</taxon>
    </lineage>
</organism>
<evidence type="ECO:0000256" key="1">
    <source>
        <dbReference type="PROSITE-ProRule" id="PRU00023"/>
    </source>
</evidence>
<accession>A0A9X1JZU4</accession>